<dbReference type="SUPFAM" id="SSF55811">
    <property type="entry name" value="Nudix"/>
    <property type="match status" value="1"/>
</dbReference>
<dbReference type="InterPro" id="IPR015797">
    <property type="entry name" value="NUDIX_hydrolase-like_dom_sf"/>
</dbReference>
<dbReference type="GO" id="GO:0016787">
    <property type="term" value="F:hydrolase activity"/>
    <property type="evidence" value="ECO:0007669"/>
    <property type="project" value="UniProtKB-KW"/>
</dbReference>
<evidence type="ECO:0000313" key="8">
    <source>
        <dbReference type="Proteomes" id="UP000613840"/>
    </source>
</evidence>
<reference evidence="7" key="2">
    <citation type="submission" date="2020-09" db="EMBL/GenBank/DDBJ databases">
        <authorList>
            <person name="Sun Q."/>
            <person name="Zhou Y."/>
        </authorList>
    </citation>
    <scope>NUCLEOTIDE SEQUENCE</scope>
    <source>
        <strain evidence="7">CGMCC 4.7306</strain>
    </source>
</reference>
<evidence type="ECO:0000256" key="1">
    <source>
        <dbReference type="ARBA" id="ARBA00001946"/>
    </source>
</evidence>
<organism evidence="7 8">
    <name type="scientific">Microlunatus endophyticus</name>
    <dbReference type="NCBI Taxonomy" id="1716077"/>
    <lineage>
        <taxon>Bacteria</taxon>
        <taxon>Bacillati</taxon>
        <taxon>Actinomycetota</taxon>
        <taxon>Actinomycetes</taxon>
        <taxon>Propionibacteriales</taxon>
        <taxon>Propionibacteriaceae</taxon>
        <taxon>Microlunatus</taxon>
    </lineage>
</organism>
<dbReference type="InterPro" id="IPR000086">
    <property type="entry name" value="NUDIX_hydrolase_dom"/>
</dbReference>
<dbReference type="PRINTS" id="PR00502">
    <property type="entry name" value="NUDIXFAMILY"/>
</dbReference>
<dbReference type="Gene3D" id="3.90.79.10">
    <property type="entry name" value="Nucleoside Triphosphate Pyrophosphohydrolase"/>
    <property type="match status" value="1"/>
</dbReference>
<dbReference type="InterPro" id="IPR020084">
    <property type="entry name" value="NUDIX_hydrolase_CS"/>
</dbReference>
<name>A0A917S4H7_9ACTN</name>
<keyword evidence="3 5" id="KW-0378">Hydrolase</keyword>
<dbReference type="PROSITE" id="PS00893">
    <property type="entry name" value="NUDIX_BOX"/>
    <property type="match status" value="1"/>
</dbReference>
<protein>
    <recommendedName>
        <fullName evidence="6">Nudix hydrolase domain-containing protein</fullName>
    </recommendedName>
</protein>
<dbReference type="AlphaFoldDB" id="A0A917S4H7"/>
<dbReference type="PANTHER" id="PTHR43046">
    <property type="entry name" value="GDP-MANNOSE MANNOSYL HYDROLASE"/>
    <property type="match status" value="1"/>
</dbReference>
<dbReference type="PANTHER" id="PTHR43046:SF12">
    <property type="entry name" value="GDP-MANNOSE MANNOSYL HYDROLASE"/>
    <property type="match status" value="1"/>
</dbReference>
<evidence type="ECO:0000256" key="5">
    <source>
        <dbReference type="RuleBase" id="RU003476"/>
    </source>
</evidence>
<sequence length="186" mass="20966">MTVPPRPFVIPDDPADRLWRRRTAARVIVVDHQDRILLLQDTDPGYPDQHWWVTPGGGIDPGETERQAAVREIAEETGLVIAESDLVGPVAHRLVRHGYSDQVLEQREAFFLVRVQHFVPDDSDFTEEEKVTIAGSRWWTPAEVQAAVDSEWIWPRSLLELVAHAGRIGAEPIDLGLVTDESTRPV</sequence>
<evidence type="ECO:0000256" key="4">
    <source>
        <dbReference type="ARBA" id="ARBA00022842"/>
    </source>
</evidence>
<reference evidence="7" key="1">
    <citation type="journal article" date="2014" name="Int. J. Syst. Evol. Microbiol.">
        <title>Complete genome sequence of Corynebacterium casei LMG S-19264T (=DSM 44701T), isolated from a smear-ripened cheese.</title>
        <authorList>
            <consortium name="US DOE Joint Genome Institute (JGI-PGF)"/>
            <person name="Walter F."/>
            <person name="Albersmeier A."/>
            <person name="Kalinowski J."/>
            <person name="Ruckert C."/>
        </authorList>
    </citation>
    <scope>NUCLEOTIDE SEQUENCE</scope>
    <source>
        <strain evidence="7">CGMCC 4.7306</strain>
    </source>
</reference>
<comment type="cofactor">
    <cofactor evidence="1">
        <name>Mg(2+)</name>
        <dbReference type="ChEBI" id="CHEBI:18420"/>
    </cofactor>
</comment>
<evidence type="ECO:0000256" key="3">
    <source>
        <dbReference type="ARBA" id="ARBA00022801"/>
    </source>
</evidence>
<keyword evidence="4" id="KW-0460">Magnesium</keyword>
<evidence type="ECO:0000259" key="6">
    <source>
        <dbReference type="PROSITE" id="PS51462"/>
    </source>
</evidence>
<dbReference type="Proteomes" id="UP000613840">
    <property type="component" value="Unassembled WGS sequence"/>
</dbReference>
<evidence type="ECO:0000313" key="7">
    <source>
        <dbReference type="EMBL" id="GGL57494.1"/>
    </source>
</evidence>
<proteinExistence type="inferred from homology"/>
<evidence type="ECO:0000256" key="2">
    <source>
        <dbReference type="ARBA" id="ARBA00005582"/>
    </source>
</evidence>
<dbReference type="EMBL" id="BMMZ01000003">
    <property type="protein sequence ID" value="GGL57494.1"/>
    <property type="molecule type" value="Genomic_DNA"/>
</dbReference>
<keyword evidence="8" id="KW-1185">Reference proteome</keyword>
<comment type="similarity">
    <text evidence="2 5">Belongs to the Nudix hydrolase family.</text>
</comment>
<dbReference type="InterPro" id="IPR020476">
    <property type="entry name" value="Nudix_hydrolase"/>
</dbReference>
<accession>A0A917S4H7</accession>
<comment type="caution">
    <text evidence="7">The sequence shown here is derived from an EMBL/GenBank/DDBJ whole genome shotgun (WGS) entry which is preliminary data.</text>
</comment>
<dbReference type="Pfam" id="PF00293">
    <property type="entry name" value="NUDIX"/>
    <property type="match status" value="1"/>
</dbReference>
<dbReference type="RefSeq" id="WP_188894561.1">
    <property type="nucleotide sequence ID" value="NZ_BMMZ01000003.1"/>
</dbReference>
<dbReference type="PROSITE" id="PS51462">
    <property type="entry name" value="NUDIX"/>
    <property type="match status" value="1"/>
</dbReference>
<dbReference type="CDD" id="cd04685">
    <property type="entry name" value="NUDIX_Hydrolase"/>
    <property type="match status" value="1"/>
</dbReference>
<feature type="domain" description="Nudix hydrolase" evidence="6">
    <location>
        <begin position="19"/>
        <end position="161"/>
    </location>
</feature>
<gene>
    <name evidence="7" type="ORF">GCM10011575_14810</name>
</gene>